<dbReference type="InterPro" id="IPR036047">
    <property type="entry name" value="F-box-like_dom_sf"/>
</dbReference>
<feature type="non-terminal residue" evidence="2">
    <location>
        <position position="680"/>
    </location>
</feature>
<organism evidence="2 3">
    <name type="scientific">Quercus suber</name>
    <name type="common">Cork oak</name>
    <dbReference type="NCBI Taxonomy" id="58331"/>
    <lineage>
        <taxon>Eukaryota</taxon>
        <taxon>Viridiplantae</taxon>
        <taxon>Streptophyta</taxon>
        <taxon>Embryophyta</taxon>
        <taxon>Tracheophyta</taxon>
        <taxon>Spermatophyta</taxon>
        <taxon>Magnoliopsida</taxon>
        <taxon>eudicotyledons</taxon>
        <taxon>Gunneridae</taxon>
        <taxon>Pentapetalae</taxon>
        <taxon>rosids</taxon>
        <taxon>fabids</taxon>
        <taxon>Fagales</taxon>
        <taxon>Fagaceae</taxon>
        <taxon>Quercus</taxon>
    </lineage>
</organism>
<evidence type="ECO:0000313" key="2">
    <source>
        <dbReference type="EMBL" id="KAK7836812.1"/>
    </source>
</evidence>
<dbReference type="SUPFAM" id="SSF81383">
    <property type="entry name" value="F-box domain"/>
    <property type="match status" value="2"/>
</dbReference>
<gene>
    <name evidence="2" type="ORF">CFP56_021983</name>
</gene>
<dbReference type="PANTHER" id="PTHR45463:SF8">
    <property type="entry name" value="OS09G0392200 PROTEIN"/>
    <property type="match status" value="1"/>
</dbReference>
<dbReference type="InterPro" id="IPR001810">
    <property type="entry name" value="F-box_dom"/>
</dbReference>
<dbReference type="SMART" id="SM00256">
    <property type="entry name" value="FBOX"/>
    <property type="match status" value="2"/>
</dbReference>
<evidence type="ECO:0000313" key="3">
    <source>
        <dbReference type="Proteomes" id="UP000237347"/>
    </source>
</evidence>
<sequence>MGYDCLRVSEFESEFERVKRRLKCSRLFYCFKASGLVGLELVEPGMKKIKTEGWSDLPHELLYEIAKKSLSVIDYLILGSVCRGWKSFAEEYKKEFMASQPPIALFFSSKAISFYSIFDQRLYKLLLPSPISNQNRCFGFTCGYLVFLDKKNRREDSQLWLLHPFTRHQLRFHEPPKPYNRVILASVATPVPEFLLVAFCQFLPCFQVCRSTQTNWTQFDFNIPFPWRIRDAIVFKGKIYVLTSEAEIGVLHLSPHLHVTLLNVGHGPHMDMNRGVQCLVSDGQHLMMAVSSLASIQHTVYELNFVHMEWMMMVNFADQALFLGRSMGSGFCNITRWEGRQQPSNCIYELGSRNCRYIVGLELVEPGMKKIKTEGWSDLPHELLYEIAKKSLSVIDYLILGSVCRGWKSFAEEYKKEFMASQPPIALFFSSKAISFYSIFDQRLYKVLLPSPISNQNRCFGFTCGYLVFLDKKNRREDSQLWLLHPFTRHQLRFHEPPKPYNRVILASVATPVPEFLLVAFCQFLPCFQVCRSTQTNWTQFDFNIPFPWRIRDAIVFKGKIYVLTSEAEIGVLHLSPHLHVTLLNVGHGPHMDMNRGVQCLVSDGQHLMMAVSSLASIQHTVYELNFVHMEWMMMVNFADQALFLGRSMGSGFCNITRWEGRQQPSNCIYELGSRNCRYI</sequence>
<evidence type="ECO:0000259" key="1">
    <source>
        <dbReference type="SMART" id="SM00256"/>
    </source>
</evidence>
<proteinExistence type="predicted"/>
<dbReference type="EMBL" id="PKMF04000343">
    <property type="protein sequence ID" value="KAK7836812.1"/>
    <property type="molecule type" value="Genomic_DNA"/>
</dbReference>
<name>A0AAW0KCS5_QUESU</name>
<reference evidence="2 3" key="1">
    <citation type="journal article" date="2018" name="Sci. Data">
        <title>The draft genome sequence of cork oak.</title>
        <authorList>
            <person name="Ramos A.M."/>
            <person name="Usie A."/>
            <person name="Barbosa P."/>
            <person name="Barros P.M."/>
            <person name="Capote T."/>
            <person name="Chaves I."/>
            <person name="Simoes F."/>
            <person name="Abreu I."/>
            <person name="Carrasquinho I."/>
            <person name="Faro C."/>
            <person name="Guimaraes J.B."/>
            <person name="Mendonca D."/>
            <person name="Nobrega F."/>
            <person name="Rodrigues L."/>
            <person name="Saibo N.J.M."/>
            <person name="Varela M.C."/>
            <person name="Egas C."/>
            <person name="Matos J."/>
            <person name="Miguel C.M."/>
            <person name="Oliveira M.M."/>
            <person name="Ricardo C.P."/>
            <person name="Goncalves S."/>
        </authorList>
    </citation>
    <scope>NUCLEOTIDE SEQUENCE [LARGE SCALE GENOMIC DNA]</scope>
    <source>
        <strain evidence="3">cv. HL8</strain>
    </source>
</reference>
<accession>A0AAW0KCS5</accession>
<feature type="domain" description="F-box" evidence="1">
    <location>
        <begin position="57"/>
        <end position="97"/>
    </location>
</feature>
<keyword evidence="3" id="KW-1185">Reference proteome</keyword>
<feature type="domain" description="F-box" evidence="1">
    <location>
        <begin position="379"/>
        <end position="419"/>
    </location>
</feature>
<dbReference type="PANTHER" id="PTHR45463">
    <property type="entry name" value="OS09G0392200 PROTEIN"/>
    <property type="match status" value="1"/>
</dbReference>
<dbReference type="InterPro" id="IPR005174">
    <property type="entry name" value="KIB1-4_b-propeller"/>
</dbReference>
<dbReference type="Proteomes" id="UP000237347">
    <property type="component" value="Unassembled WGS sequence"/>
</dbReference>
<dbReference type="Pfam" id="PF03478">
    <property type="entry name" value="Beta-prop_KIB1-4"/>
    <property type="match status" value="2"/>
</dbReference>
<comment type="caution">
    <text evidence="2">The sequence shown here is derived from an EMBL/GenBank/DDBJ whole genome shotgun (WGS) entry which is preliminary data.</text>
</comment>
<protein>
    <recommendedName>
        <fullName evidence="1">F-box domain-containing protein</fullName>
    </recommendedName>
</protein>
<dbReference type="Pfam" id="PF00646">
    <property type="entry name" value="F-box"/>
    <property type="match status" value="2"/>
</dbReference>
<dbReference type="AlphaFoldDB" id="A0AAW0KCS5"/>